<feature type="non-terminal residue" evidence="3">
    <location>
        <position position="1"/>
    </location>
</feature>
<organism evidence="3 4">
    <name type="scientific">Symbiodinium pilosum</name>
    <name type="common">Dinoflagellate</name>
    <dbReference type="NCBI Taxonomy" id="2952"/>
    <lineage>
        <taxon>Eukaryota</taxon>
        <taxon>Sar</taxon>
        <taxon>Alveolata</taxon>
        <taxon>Dinophyceae</taxon>
        <taxon>Suessiales</taxon>
        <taxon>Symbiodiniaceae</taxon>
        <taxon>Symbiodinium</taxon>
    </lineage>
</organism>
<proteinExistence type="predicted"/>
<dbReference type="PANTHER" id="PTHR22904">
    <property type="entry name" value="TPR REPEAT CONTAINING PROTEIN"/>
    <property type="match status" value="1"/>
</dbReference>
<dbReference type="EMBL" id="CAJNIZ010004105">
    <property type="protein sequence ID" value="CAE7229011.1"/>
    <property type="molecule type" value="Genomic_DNA"/>
</dbReference>
<dbReference type="OrthoDB" id="421106at2759"/>
<keyword evidence="4" id="KW-1185">Reference proteome</keyword>
<sequence length="308" mass="32825">TAPTAPNAVAAKRAVEVAKDAANAEYNKQKYDRAVEGYTKAAASDPCLVDVAAIFSNLAHCRLCLGQPHCAIAAAISCLRLRPSWAVAVKAAHRLAAALACTGEHEAADQVIQRFDGAATDDVPENVRKQCMDVLGKLDRHVMALKELRAENGPGLWEAHADASLAGSEWCSAGALEVKGSHLRTVSHCPQGSLLLLMRPLGGLVKGTHGWSVREASKDHICSDGVGLPERLSHICNTDIAAKEVALLMAGALDRVQHPQALLLCSPRVQLLPLLGQRLESFFRAFGTLGPSLVDGIVEDHRIKLRPS</sequence>
<name>A0A812KGD5_SYMPI</name>
<accession>A0A812KGD5</accession>
<evidence type="ECO:0000313" key="3">
    <source>
        <dbReference type="EMBL" id="CAE7229011.1"/>
    </source>
</evidence>
<gene>
    <name evidence="3" type="primary">PIP5K9</name>
    <name evidence="3" type="ORF">SPIL2461_LOCUS3375</name>
</gene>
<protein>
    <submittedName>
        <fullName evidence="3">PIP5K9 protein</fullName>
    </submittedName>
</protein>
<dbReference type="Proteomes" id="UP000649617">
    <property type="component" value="Unassembled WGS sequence"/>
</dbReference>
<evidence type="ECO:0000256" key="1">
    <source>
        <dbReference type="ARBA" id="ARBA00022737"/>
    </source>
</evidence>
<feature type="non-terminal residue" evidence="3">
    <location>
        <position position="308"/>
    </location>
</feature>
<dbReference type="GO" id="GO:0051879">
    <property type="term" value="F:Hsp90 protein binding"/>
    <property type="evidence" value="ECO:0007669"/>
    <property type="project" value="TreeGrafter"/>
</dbReference>
<reference evidence="3" key="1">
    <citation type="submission" date="2021-02" db="EMBL/GenBank/DDBJ databases">
        <authorList>
            <person name="Dougan E. K."/>
            <person name="Rhodes N."/>
            <person name="Thang M."/>
            <person name="Chan C."/>
        </authorList>
    </citation>
    <scope>NUCLEOTIDE SEQUENCE</scope>
</reference>
<dbReference type="InterPro" id="IPR011990">
    <property type="entry name" value="TPR-like_helical_dom_sf"/>
</dbReference>
<dbReference type="SUPFAM" id="SSF48452">
    <property type="entry name" value="TPR-like"/>
    <property type="match status" value="1"/>
</dbReference>
<evidence type="ECO:0000256" key="2">
    <source>
        <dbReference type="ARBA" id="ARBA00022803"/>
    </source>
</evidence>
<dbReference type="PANTHER" id="PTHR22904:SF523">
    <property type="entry name" value="STRESS-INDUCED-PHOSPHOPROTEIN 1"/>
    <property type="match status" value="1"/>
</dbReference>
<dbReference type="AlphaFoldDB" id="A0A812KGD5"/>
<comment type="caution">
    <text evidence="3">The sequence shown here is derived from an EMBL/GenBank/DDBJ whole genome shotgun (WGS) entry which is preliminary data.</text>
</comment>
<keyword evidence="1" id="KW-0677">Repeat</keyword>
<keyword evidence="2" id="KW-0802">TPR repeat</keyword>
<dbReference type="Gene3D" id="1.25.40.10">
    <property type="entry name" value="Tetratricopeptide repeat domain"/>
    <property type="match status" value="1"/>
</dbReference>
<evidence type="ECO:0000313" key="4">
    <source>
        <dbReference type="Proteomes" id="UP000649617"/>
    </source>
</evidence>